<dbReference type="GO" id="GO:0004623">
    <property type="term" value="F:phospholipase A2 activity"/>
    <property type="evidence" value="ECO:0007669"/>
    <property type="project" value="InterPro"/>
</dbReference>
<dbReference type="GO" id="GO:0050482">
    <property type="term" value="P:arachidonate secretion"/>
    <property type="evidence" value="ECO:0007669"/>
    <property type="project" value="InterPro"/>
</dbReference>
<proteinExistence type="predicted"/>
<feature type="domain" description="Phospholipase A2-like" evidence="1">
    <location>
        <begin position="46"/>
        <end position="117"/>
    </location>
</feature>
<evidence type="ECO:0000259" key="1">
    <source>
        <dbReference type="Pfam" id="PF08398"/>
    </source>
</evidence>
<dbReference type="Proteomes" id="UP001458880">
    <property type="component" value="Unassembled WGS sequence"/>
</dbReference>
<dbReference type="InterPro" id="IPR036444">
    <property type="entry name" value="PLipase_A2_dom_sf"/>
</dbReference>
<sequence>MNTRRKSVSSNKKLRRKGGGLLNTLINKLPVELHIPGYSFCGPGTELHIPGYSFCGPGTKLRERLERGDKGVNLLDAACKEHDIAYSSSRNLSNRHVADEKLYQKAVADEKLYQKAVERFKSKDASVGERLAASVVAVAMKGKTKLGMGLRRKRKYRKKTGNSKKHRLGGALSFAQALRKARNAIGRSGKSKSVLENARVAYHILKKSGKRILAPRSRVIAIPKKGGFLPLIPLFATFESYRDTKKGRILAINPIIRRIGRLRLSRRWGSSYSKCSKQSES</sequence>
<gene>
    <name evidence="2" type="ORF">QE152_g29226</name>
</gene>
<dbReference type="Gene3D" id="1.20.90.10">
    <property type="entry name" value="Phospholipase A2 domain"/>
    <property type="match status" value="1"/>
</dbReference>
<organism evidence="2 3">
    <name type="scientific">Popillia japonica</name>
    <name type="common">Japanese beetle</name>
    <dbReference type="NCBI Taxonomy" id="7064"/>
    <lineage>
        <taxon>Eukaryota</taxon>
        <taxon>Metazoa</taxon>
        <taxon>Ecdysozoa</taxon>
        <taxon>Arthropoda</taxon>
        <taxon>Hexapoda</taxon>
        <taxon>Insecta</taxon>
        <taxon>Pterygota</taxon>
        <taxon>Neoptera</taxon>
        <taxon>Endopterygota</taxon>
        <taxon>Coleoptera</taxon>
        <taxon>Polyphaga</taxon>
        <taxon>Scarabaeiformia</taxon>
        <taxon>Scarabaeidae</taxon>
        <taxon>Rutelinae</taxon>
        <taxon>Popillia</taxon>
    </lineage>
</organism>
<keyword evidence="3" id="KW-1185">Reference proteome</keyword>
<dbReference type="InterPro" id="IPR013607">
    <property type="entry name" value="Phospholipase_A2-like"/>
</dbReference>
<dbReference type="AlphaFoldDB" id="A0AAW1JIN8"/>
<name>A0AAW1JIN8_POPJA</name>
<evidence type="ECO:0000313" key="3">
    <source>
        <dbReference type="Proteomes" id="UP001458880"/>
    </source>
</evidence>
<dbReference type="Pfam" id="PF08398">
    <property type="entry name" value="Phospholip_A2_4"/>
    <property type="match status" value="1"/>
</dbReference>
<protein>
    <submittedName>
        <fullName evidence="2">Phospholipase A2-like domain</fullName>
    </submittedName>
</protein>
<dbReference type="GO" id="GO:0005198">
    <property type="term" value="F:structural molecule activity"/>
    <property type="evidence" value="ECO:0007669"/>
    <property type="project" value="InterPro"/>
</dbReference>
<reference evidence="2 3" key="1">
    <citation type="journal article" date="2024" name="BMC Genomics">
        <title>De novo assembly and annotation of Popillia japonica's genome with initial clues to its potential as an invasive pest.</title>
        <authorList>
            <person name="Cucini C."/>
            <person name="Boschi S."/>
            <person name="Funari R."/>
            <person name="Cardaioli E."/>
            <person name="Iannotti N."/>
            <person name="Marturano G."/>
            <person name="Paoli F."/>
            <person name="Bruttini M."/>
            <person name="Carapelli A."/>
            <person name="Frati F."/>
            <person name="Nardi F."/>
        </authorList>
    </citation>
    <scope>NUCLEOTIDE SEQUENCE [LARGE SCALE GENOMIC DNA]</scope>
    <source>
        <strain evidence="2">DMR45628</strain>
    </source>
</reference>
<evidence type="ECO:0000313" key="2">
    <source>
        <dbReference type="EMBL" id="KAK9703586.1"/>
    </source>
</evidence>
<dbReference type="EMBL" id="JASPKY010000366">
    <property type="protein sequence ID" value="KAK9703586.1"/>
    <property type="molecule type" value="Genomic_DNA"/>
</dbReference>
<accession>A0AAW1JIN8</accession>
<comment type="caution">
    <text evidence="2">The sequence shown here is derived from an EMBL/GenBank/DDBJ whole genome shotgun (WGS) entry which is preliminary data.</text>
</comment>
<dbReference type="GO" id="GO:0006644">
    <property type="term" value="P:phospholipid metabolic process"/>
    <property type="evidence" value="ECO:0007669"/>
    <property type="project" value="InterPro"/>
</dbReference>